<dbReference type="EMBL" id="CSTE01000002">
    <property type="protein sequence ID" value="CQR49971.1"/>
    <property type="molecule type" value="Genomic_DNA"/>
</dbReference>
<name>A0A0D6JQ08_9EURY</name>
<dbReference type="PANTHER" id="PTHR42883:SF2">
    <property type="entry name" value="THYMIDYLYLTRANSFERASE"/>
    <property type="match status" value="1"/>
</dbReference>
<keyword evidence="2" id="KW-0808">Transferase</keyword>
<dbReference type="AlphaFoldDB" id="A0A0D6JQ08"/>
<sequence length="336" mass="36427">MKAIIPAAGQGTRLYPQTHTKPKGMVRLAGKPILGHILQNIAETNVEEVVVVVGGTMKDQIIEYSRSAFSERFAFDFVEQENAKGLGHSIYQAESVARGDELLIALGDMLFENKFNAFLDAHDELPESDGSIGVKEVSEPNHYGVVEMNEDNAVSRLVEKPDDPPSNFAISGVYIIENSNALFDALGNLVNNDIRGAGNEFQLTDALQMMVEQGCNLRTFEVEDWYDCGRPETLLEANRVLLERTKTDGDEQLRGSVIIPPIDAGENITVKGSVIGPYVSIDNGATIEQSIVANSIVGQNAVLQGVNISESIVGSNTDVHGEANNLNVGDNSSIYF</sequence>
<evidence type="ECO:0000313" key="3">
    <source>
        <dbReference type="Proteomes" id="UP000198902"/>
    </source>
</evidence>
<dbReference type="PANTHER" id="PTHR42883">
    <property type="entry name" value="GLUCOSE-1-PHOSPHATE THYMIDYLTRANSFERASE"/>
    <property type="match status" value="1"/>
</dbReference>
<dbReference type="RefSeq" id="WP_089777843.1">
    <property type="nucleotide sequence ID" value="NZ_CABLRR010000002.1"/>
</dbReference>
<dbReference type="SUPFAM" id="SSF53448">
    <property type="entry name" value="Nucleotide-diphospho-sugar transferases"/>
    <property type="match status" value="1"/>
</dbReference>
<dbReference type="Pfam" id="PF00483">
    <property type="entry name" value="NTP_transferase"/>
    <property type="match status" value="1"/>
</dbReference>
<accession>A0A0D6JQ08</accession>
<keyword evidence="3" id="KW-1185">Reference proteome</keyword>
<reference evidence="3" key="1">
    <citation type="submission" date="2015-03" db="EMBL/GenBank/DDBJ databases">
        <authorList>
            <person name="Urmite Genomes"/>
        </authorList>
    </citation>
    <scope>NUCLEOTIDE SEQUENCE [LARGE SCALE GENOMIC DNA]</scope>
    <source>
        <strain evidence="3">Arc-Hr</strain>
    </source>
</reference>
<evidence type="ECO:0000259" key="1">
    <source>
        <dbReference type="Pfam" id="PF00483"/>
    </source>
</evidence>
<proteinExistence type="predicted"/>
<gene>
    <name evidence="2" type="primary">gtaB</name>
    <name evidence="2" type="ORF">BN996_01447</name>
</gene>
<feature type="domain" description="Nucleotidyl transferase" evidence="1">
    <location>
        <begin position="2"/>
        <end position="242"/>
    </location>
</feature>
<dbReference type="Proteomes" id="UP000198902">
    <property type="component" value="Unassembled WGS sequence"/>
</dbReference>
<organism evidence="2 3">
    <name type="scientific">Haloferax massiliensis</name>
    <dbReference type="NCBI Taxonomy" id="1476858"/>
    <lineage>
        <taxon>Archaea</taxon>
        <taxon>Methanobacteriati</taxon>
        <taxon>Methanobacteriota</taxon>
        <taxon>Stenosarchaea group</taxon>
        <taxon>Halobacteria</taxon>
        <taxon>Halobacteriales</taxon>
        <taxon>Haloferacaceae</taxon>
        <taxon>Haloferax</taxon>
    </lineage>
</organism>
<dbReference type="Gene3D" id="3.90.550.10">
    <property type="entry name" value="Spore Coat Polysaccharide Biosynthesis Protein SpsA, Chain A"/>
    <property type="match status" value="1"/>
</dbReference>
<dbReference type="InterPro" id="IPR005835">
    <property type="entry name" value="NTP_transferase_dom"/>
</dbReference>
<protein>
    <submittedName>
        <fullName evidence="2">UTP--glucose-1-phosphate uridylyltransferase</fullName>
    </submittedName>
</protein>
<evidence type="ECO:0000313" key="2">
    <source>
        <dbReference type="EMBL" id="CQR49971.1"/>
    </source>
</evidence>
<dbReference type="GO" id="GO:0016779">
    <property type="term" value="F:nucleotidyltransferase activity"/>
    <property type="evidence" value="ECO:0007669"/>
    <property type="project" value="UniProtKB-KW"/>
</dbReference>
<keyword evidence="2" id="KW-0548">Nucleotidyltransferase</keyword>
<dbReference type="InterPro" id="IPR029044">
    <property type="entry name" value="Nucleotide-diphossugar_trans"/>
</dbReference>
<dbReference type="OrthoDB" id="15372at2157"/>